<evidence type="ECO:0000256" key="1">
    <source>
        <dbReference type="SAM" id="SignalP"/>
    </source>
</evidence>
<evidence type="ECO:0008006" key="4">
    <source>
        <dbReference type="Google" id="ProtNLM"/>
    </source>
</evidence>
<feature type="signal peptide" evidence="1">
    <location>
        <begin position="1"/>
        <end position="21"/>
    </location>
</feature>
<comment type="caution">
    <text evidence="2">The sequence shown here is derived from an EMBL/GenBank/DDBJ whole genome shotgun (WGS) entry which is preliminary data.</text>
</comment>
<name>A0ABP1QFN8_9HEXA</name>
<feature type="chain" id="PRO_5046180135" description="Vitelline membrane outer layer protein 1" evidence="1">
    <location>
        <begin position="22"/>
        <end position="218"/>
    </location>
</feature>
<organism evidence="2 3">
    <name type="scientific">Orchesella dallaii</name>
    <dbReference type="NCBI Taxonomy" id="48710"/>
    <lineage>
        <taxon>Eukaryota</taxon>
        <taxon>Metazoa</taxon>
        <taxon>Ecdysozoa</taxon>
        <taxon>Arthropoda</taxon>
        <taxon>Hexapoda</taxon>
        <taxon>Collembola</taxon>
        <taxon>Entomobryomorpha</taxon>
        <taxon>Entomobryoidea</taxon>
        <taxon>Orchesellidae</taxon>
        <taxon>Orchesellinae</taxon>
        <taxon>Orchesella</taxon>
    </lineage>
</organism>
<evidence type="ECO:0000313" key="3">
    <source>
        <dbReference type="Proteomes" id="UP001642540"/>
    </source>
</evidence>
<dbReference type="Pfam" id="PF03762">
    <property type="entry name" value="VOMI"/>
    <property type="match status" value="1"/>
</dbReference>
<keyword evidence="1" id="KW-0732">Signal</keyword>
<protein>
    <recommendedName>
        <fullName evidence="4">Vitelline membrane outer layer protein 1</fullName>
    </recommendedName>
</protein>
<proteinExistence type="predicted"/>
<dbReference type="Gene3D" id="2.100.10.20">
    <property type="entry name" value="Vitelline membrane outer layer protein I (VOMI)"/>
    <property type="match status" value="1"/>
</dbReference>
<dbReference type="SUPFAM" id="SSF51092">
    <property type="entry name" value="Vitelline membrane outer protein-I (VMO-I)"/>
    <property type="match status" value="1"/>
</dbReference>
<dbReference type="EMBL" id="CAXLJM020000033">
    <property type="protein sequence ID" value="CAL8101352.1"/>
    <property type="molecule type" value="Genomic_DNA"/>
</dbReference>
<dbReference type="InterPro" id="IPR036706">
    <property type="entry name" value="VOMI_sf"/>
</dbReference>
<dbReference type="InterPro" id="IPR005515">
    <property type="entry name" value="VOMI"/>
</dbReference>
<gene>
    <name evidence="2" type="ORF">ODALV1_LOCUS10813</name>
</gene>
<dbReference type="Proteomes" id="UP001642540">
    <property type="component" value="Unassembled WGS sequence"/>
</dbReference>
<accession>A0ABP1QFN8</accession>
<dbReference type="PANTHER" id="PTHR18841:SF0">
    <property type="entry name" value="VITELLINE MEMBRANE OUTER LAYER 1 HOMOLOG A-RELATED"/>
    <property type="match status" value="1"/>
</dbReference>
<dbReference type="PANTHER" id="PTHR18841">
    <property type="entry name" value="VITELLINE MEMBRANE OUTER LAYER PROTEIN I-RELATED"/>
    <property type="match status" value="1"/>
</dbReference>
<evidence type="ECO:0000313" key="2">
    <source>
        <dbReference type="EMBL" id="CAL8101352.1"/>
    </source>
</evidence>
<reference evidence="2 3" key="1">
    <citation type="submission" date="2024-08" db="EMBL/GenBank/DDBJ databases">
        <authorList>
            <person name="Cucini C."/>
            <person name="Frati F."/>
        </authorList>
    </citation>
    <scope>NUCLEOTIDE SEQUENCE [LARGE SCALE GENOMIC DNA]</scope>
</reference>
<keyword evidence="3" id="KW-1185">Reference proteome</keyword>
<sequence>MAPNHLAFSFLFCVTLQLIQANDILTSPLVSNWGIWGEFQHCPSGTKVIGFQLKTEPWASWDIVIDDTCQNGIRFYCGNPSSTGPGEPVDIISSSEGNWGKWGQIFWCDGLGFARGFMLRSEEGNTAMVDESATNNMRILCTEGTQWIEGDGEGWGEWTTPRICKGHQYICGLQTQVEPPQGFFTDDTALNNIRVECCDMTQEDLLSYGLINSTLQTD</sequence>